<dbReference type="GO" id="GO:0010468">
    <property type="term" value="P:regulation of gene expression"/>
    <property type="evidence" value="ECO:0007669"/>
    <property type="project" value="InterPro"/>
</dbReference>
<feature type="transmembrane region" description="Helical" evidence="1">
    <location>
        <begin position="140"/>
        <end position="161"/>
    </location>
</feature>
<dbReference type="HOGENOM" id="CLU_050210_1_1_9"/>
<dbReference type="PANTHER" id="PTHR38457">
    <property type="entry name" value="REGULATOR ABRB-RELATED"/>
    <property type="match status" value="1"/>
</dbReference>
<organism evidence="2 3">
    <name type="scientific">Alkaliphilus metalliredigens (strain QYMF)</name>
    <dbReference type="NCBI Taxonomy" id="293826"/>
    <lineage>
        <taxon>Bacteria</taxon>
        <taxon>Bacillati</taxon>
        <taxon>Bacillota</taxon>
        <taxon>Clostridia</taxon>
        <taxon>Peptostreptococcales</taxon>
        <taxon>Natronincolaceae</taxon>
        <taxon>Alkaliphilus</taxon>
    </lineage>
</organism>
<protein>
    <submittedName>
        <fullName evidence="2">Putative ammonia monooxygenase</fullName>
    </submittedName>
</protein>
<dbReference type="InterPro" id="IPR017516">
    <property type="entry name" value="AbrB_dup"/>
</dbReference>
<dbReference type="GO" id="GO:0004497">
    <property type="term" value="F:monooxygenase activity"/>
    <property type="evidence" value="ECO:0007669"/>
    <property type="project" value="UniProtKB-KW"/>
</dbReference>
<dbReference type="eggNOG" id="COG3180">
    <property type="taxonomic scope" value="Bacteria"/>
</dbReference>
<keyword evidence="2" id="KW-0503">Monooxygenase</keyword>
<dbReference type="Proteomes" id="UP000001572">
    <property type="component" value="Chromosome"/>
</dbReference>
<dbReference type="PIRSF" id="PIRSF038991">
    <property type="entry name" value="Protein_AbrB"/>
    <property type="match status" value="1"/>
</dbReference>
<evidence type="ECO:0000313" key="2">
    <source>
        <dbReference type="EMBL" id="ABR49087.1"/>
    </source>
</evidence>
<dbReference type="InterPro" id="IPR007820">
    <property type="entry name" value="AbrB_fam"/>
</dbReference>
<reference evidence="3" key="1">
    <citation type="journal article" date="2016" name="Genome Announc.">
        <title>Complete genome sequence of Alkaliphilus metalliredigens strain QYMF, an alkaliphilic and metal-reducing bacterium isolated from borax-contaminated leachate ponds.</title>
        <authorList>
            <person name="Hwang C."/>
            <person name="Copeland A."/>
            <person name="Lucas S."/>
            <person name="Lapidus A."/>
            <person name="Barry K."/>
            <person name="Detter J.C."/>
            <person name="Glavina Del Rio T."/>
            <person name="Hammon N."/>
            <person name="Israni S."/>
            <person name="Dalin E."/>
            <person name="Tice H."/>
            <person name="Pitluck S."/>
            <person name="Chertkov O."/>
            <person name="Brettin T."/>
            <person name="Bruce D."/>
            <person name="Han C."/>
            <person name="Schmutz J."/>
            <person name="Larimer F."/>
            <person name="Land M.L."/>
            <person name="Hauser L."/>
            <person name="Kyrpides N."/>
            <person name="Mikhailova N."/>
            <person name="Ye Q."/>
            <person name="Zhou J."/>
            <person name="Richardson P."/>
            <person name="Fields M.W."/>
        </authorList>
    </citation>
    <scope>NUCLEOTIDE SEQUENCE [LARGE SCALE GENOMIC DNA]</scope>
    <source>
        <strain evidence="3">QYMF</strain>
    </source>
</reference>
<proteinExistence type="predicted"/>
<gene>
    <name evidence="2" type="ordered locus">Amet_2937</name>
</gene>
<dbReference type="NCBIfam" id="TIGR03082">
    <property type="entry name" value="Gneg_AbrB_dup"/>
    <property type="match status" value="2"/>
</dbReference>
<feature type="transmembrane region" description="Helical" evidence="1">
    <location>
        <begin position="26"/>
        <end position="44"/>
    </location>
</feature>
<dbReference type="PANTHER" id="PTHR38457:SF1">
    <property type="entry name" value="REGULATOR ABRB-RELATED"/>
    <property type="match status" value="1"/>
</dbReference>
<dbReference type="RefSeq" id="WP_012064055.1">
    <property type="nucleotide sequence ID" value="NC_009633.1"/>
</dbReference>
<feature type="transmembrane region" description="Helical" evidence="1">
    <location>
        <begin position="50"/>
        <end position="68"/>
    </location>
</feature>
<evidence type="ECO:0000256" key="1">
    <source>
        <dbReference type="SAM" id="Phobius"/>
    </source>
</evidence>
<evidence type="ECO:0000313" key="3">
    <source>
        <dbReference type="Proteomes" id="UP000001572"/>
    </source>
</evidence>
<keyword evidence="3" id="KW-1185">Reference proteome</keyword>
<keyword evidence="1" id="KW-0472">Membrane</keyword>
<name>A6TSB9_ALKMQ</name>
<dbReference type="Pfam" id="PF05145">
    <property type="entry name" value="AbrB"/>
    <property type="match status" value="1"/>
</dbReference>
<keyword evidence="2" id="KW-0560">Oxidoreductase</keyword>
<sequence>MIYLLIVSIGLFGWLVMRKIKAPAPALLGPMIFVGIASIGGFNFPHLPQVSVSIFQLIIGIFVGMRITRGQFQLLKRRTVLYSFILILIWTVGSSLVAANVLLTLTDLDVATALLAGTPGGLTEMSVVAFAYGADVPTVALLQLLRLTFIVSFIPFLSLSIKKKNGGYTEKIKDKKDVIEEVVKRKVSVEIIGTGLIVGVLLMYLNFPAGGLIGAIIGVGGSSIILNKSAYLPKSVQLIAQIGIGISIGLRFTQETFQQFSRLIGPMIILPLFMVLSGVLLAIIIKNITKWDLSTCLLCSAPAGLSQMIIVAEEIESDVFLVSLFQTTRLLAIYLILPQIFNWYLR</sequence>
<keyword evidence="1" id="KW-1133">Transmembrane helix</keyword>
<dbReference type="EMBL" id="CP000724">
    <property type="protein sequence ID" value="ABR49087.1"/>
    <property type="molecule type" value="Genomic_DNA"/>
</dbReference>
<accession>A6TSB9</accession>
<feature type="transmembrane region" description="Helical" evidence="1">
    <location>
        <begin position="80"/>
        <end position="103"/>
    </location>
</feature>
<dbReference type="AlphaFoldDB" id="A6TSB9"/>
<feature type="transmembrane region" description="Helical" evidence="1">
    <location>
        <begin position="263"/>
        <end position="284"/>
    </location>
</feature>
<dbReference type="KEGG" id="amt:Amet_2937"/>
<keyword evidence="1" id="KW-0812">Transmembrane</keyword>
<dbReference type="GO" id="GO:0016020">
    <property type="term" value="C:membrane"/>
    <property type="evidence" value="ECO:0007669"/>
    <property type="project" value="InterPro"/>
</dbReference>
<dbReference type="STRING" id="293826.Amet_2937"/>
<dbReference type="OrthoDB" id="5460360at2"/>